<feature type="transmembrane region" description="Helical" evidence="4">
    <location>
        <begin position="173"/>
        <end position="196"/>
    </location>
</feature>
<comment type="caution">
    <text evidence="5">The sequence shown here is derived from an EMBL/GenBank/DDBJ whole genome shotgun (WGS) entry which is preliminary data.</text>
</comment>
<feature type="transmembrane region" description="Helical" evidence="4">
    <location>
        <begin position="229"/>
        <end position="250"/>
    </location>
</feature>
<dbReference type="Pfam" id="PF07690">
    <property type="entry name" value="MFS_1"/>
    <property type="match status" value="1"/>
</dbReference>
<dbReference type="EMBL" id="BMEO01000008">
    <property type="protein sequence ID" value="GGF97781.1"/>
    <property type="molecule type" value="Genomic_DNA"/>
</dbReference>
<name>A0A917CS56_9GAMM</name>
<keyword evidence="3 4" id="KW-0472">Membrane</keyword>
<accession>A0A917CS56</accession>
<feature type="transmembrane region" description="Helical" evidence="4">
    <location>
        <begin position="391"/>
        <end position="415"/>
    </location>
</feature>
<gene>
    <name evidence="5" type="ORF">GCM10011365_18990</name>
</gene>
<feature type="transmembrane region" description="Helical" evidence="4">
    <location>
        <begin position="149"/>
        <end position="167"/>
    </location>
</feature>
<keyword evidence="1 4" id="KW-0812">Transmembrane</keyword>
<proteinExistence type="predicted"/>
<evidence type="ECO:0000313" key="6">
    <source>
        <dbReference type="Proteomes" id="UP000605253"/>
    </source>
</evidence>
<dbReference type="InterPro" id="IPR011701">
    <property type="entry name" value="MFS"/>
</dbReference>
<dbReference type="RefSeq" id="WP_188365502.1">
    <property type="nucleotide sequence ID" value="NZ_BAABJF010000022.1"/>
</dbReference>
<dbReference type="GO" id="GO:0022857">
    <property type="term" value="F:transmembrane transporter activity"/>
    <property type="evidence" value="ECO:0007669"/>
    <property type="project" value="InterPro"/>
</dbReference>
<sequence>MLLSKLKNYFKNQVHSGEWPVLIWSYFYFVFLLTGYFILRPIREEMGVTAGTENYGWLFLTTFVVMLLLQPFYGKVVSRYARKQFIPIVYGFFGLLILLIWLAFHWIGKDSVALARVFFVFVSVYNLFIVSIFWSFMADVYSKEQGTRLFGVIAAGGSTGGIIGGLITSQLVFMVGTINLLLISLFFLLICIYAVLRIRGYAGESEVNPKAPLGGTPMEGFKLMLESRLLQQIALLVIFSVTIGSIFYYLQGEYVKQYFPGRDERTHVFANINIATNVLTLFFQLILTPFLLQKFKINQILAIFPLLMVMALTFFSLMPELSVVLLAIILQRSGAYGIMKPPTDWLFTGLSDAIKYKFKNFLDTVVYRGGDVFAQLVVVRTLVIFSKDLRVLSLVGVLLSVVWVWNAVTVGRLAIKKFNESHIKDYPVSA</sequence>
<keyword evidence="6" id="KW-1185">Reference proteome</keyword>
<dbReference type="Proteomes" id="UP000605253">
    <property type="component" value="Unassembled WGS sequence"/>
</dbReference>
<evidence type="ECO:0000256" key="1">
    <source>
        <dbReference type="ARBA" id="ARBA00022692"/>
    </source>
</evidence>
<dbReference type="SUPFAM" id="SSF103473">
    <property type="entry name" value="MFS general substrate transporter"/>
    <property type="match status" value="1"/>
</dbReference>
<dbReference type="AlphaFoldDB" id="A0A917CS56"/>
<evidence type="ECO:0000256" key="4">
    <source>
        <dbReference type="SAM" id="Phobius"/>
    </source>
</evidence>
<evidence type="ECO:0000313" key="5">
    <source>
        <dbReference type="EMBL" id="GGF97781.1"/>
    </source>
</evidence>
<feature type="transmembrane region" description="Helical" evidence="4">
    <location>
        <begin position="270"/>
        <end position="292"/>
    </location>
</feature>
<reference evidence="5" key="1">
    <citation type="journal article" date="2014" name="Int. J. Syst. Evol. Microbiol.">
        <title>Complete genome sequence of Corynebacterium casei LMG S-19264T (=DSM 44701T), isolated from a smear-ripened cheese.</title>
        <authorList>
            <consortium name="US DOE Joint Genome Institute (JGI-PGF)"/>
            <person name="Walter F."/>
            <person name="Albersmeier A."/>
            <person name="Kalinowski J."/>
            <person name="Ruckert C."/>
        </authorList>
    </citation>
    <scope>NUCLEOTIDE SEQUENCE</scope>
    <source>
        <strain evidence="5">CGMCC 1.12181</strain>
    </source>
</reference>
<dbReference type="Gene3D" id="1.20.1250.20">
    <property type="entry name" value="MFS general substrate transporter like domains"/>
    <property type="match status" value="1"/>
</dbReference>
<dbReference type="PANTHER" id="PTHR43596:SF1">
    <property type="entry name" value="ADP,ATP CARRIER PROTEIN"/>
    <property type="match status" value="1"/>
</dbReference>
<evidence type="ECO:0000256" key="3">
    <source>
        <dbReference type="ARBA" id="ARBA00023136"/>
    </source>
</evidence>
<feature type="transmembrane region" description="Helical" evidence="4">
    <location>
        <begin position="55"/>
        <end position="73"/>
    </location>
</feature>
<organism evidence="5 6">
    <name type="scientific">Marinicella pacifica</name>
    <dbReference type="NCBI Taxonomy" id="1171543"/>
    <lineage>
        <taxon>Bacteria</taxon>
        <taxon>Pseudomonadati</taxon>
        <taxon>Pseudomonadota</taxon>
        <taxon>Gammaproteobacteria</taxon>
        <taxon>Lysobacterales</taxon>
        <taxon>Marinicellaceae</taxon>
        <taxon>Marinicella</taxon>
    </lineage>
</organism>
<protein>
    <submittedName>
        <fullName evidence="5">MFS transporter</fullName>
    </submittedName>
</protein>
<dbReference type="InterPro" id="IPR036259">
    <property type="entry name" value="MFS_trans_sf"/>
</dbReference>
<feature type="transmembrane region" description="Helical" evidence="4">
    <location>
        <begin position="21"/>
        <end position="39"/>
    </location>
</feature>
<feature type="transmembrane region" description="Helical" evidence="4">
    <location>
        <begin position="304"/>
        <end position="330"/>
    </location>
</feature>
<dbReference type="PANTHER" id="PTHR43596">
    <property type="entry name" value="ADP,ATP CARRIER PROTEIN"/>
    <property type="match status" value="1"/>
</dbReference>
<feature type="transmembrane region" description="Helical" evidence="4">
    <location>
        <begin position="113"/>
        <end position="137"/>
    </location>
</feature>
<reference evidence="5" key="2">
    <citation type="submission" date="2020-09" db="EMBL/GenBank/DDBJ databases">
        <authorList>
            <person name="Sun Q."/>
            <person name="Zhou Y."/>
        </authorList>
    </citation>
    <scope>NUCLEOTIDE SEQUENCE</scope>
    <source>
        <strain evidence="5">CGMCC 1.12181</strain>
    </source>
</reference>
<evidence type="ECO:0000256" key="2">
    <source>
        <dbReference type="ARBA" id="ARBA00022989"/>
    </source>
</evidence>
<keyword evidence="2 4" id="KW-1133">Transmembrane helix</keyword>
<feature type="transmembrane region" description="Helical" evidence="4">
    <location>
        <begin position="85"/>
        <end position="107"/>
    </location>
</feature>